<protein>
    <submittedName>
        <fullName evidence="1">Uncharacterized protein</fullName>
    </submittedName>
</protein>
<proteinExistence type="predicted"/>
<dbReference type="EMBL" id="JAAAIL010001323">
    <property type="protein sequence ID" value="KAG0270731.1"/>
    <property type="molecule type" value="Genomic_DNA"/>
</dbReference>
<evidence type="ECO:0000313" key="2">
    <source>
        <dbReference type="Proteomes" id="UP001194580"/>
    </source>
</evidence>
<comment type="caution">
    <text evidence="1">The sequence shown here is derived from an EMBL/GenBank/DDBJ whole genome shotgun (WGS) entry which is preliminary data.</text>
</comment>
<gene>
    <name evidence="1" type="ORF">BGZ95_001592</name>
</gene>
<organism evidence="1 2">
    <name type="scientific">Linnemannia exigua</name>
    <dbReference type="NCBI Taxonomy" id="604196"/>
    <lineage>
        <taxon>Eukaryota</taxon>
        <taxon>Fungi</taxon>
        <taxon>Fungi incertae sedis</taxon>
        <taxon>Mucoromycota</taxon>
        <taxon>Mortierellomycotina</taxon>
        <taxon>Mortierellomycetes</taxon>
        <taxon>Mortierellales</taxon>
        <taxon>Mortierellaceae</taxon>
        <taxon>Linnemannia</taxon>
    </lineage>
</organism>
<evidence type="ECO:0000313" key="1">
    <source>
        <dbReference type="EMBL" id="KAG0270731.1"/>
    </source>
</evidence>
<dbReference type="AlphaFoldDB" id="A0AAD4H3Y7"/>
<keyword evidence="2" id="KW-1185">Reference proteome</keyword>
<dbReference type="Proteomes" id="UP001194580">
    <property type="component" value="Unassembled WGS sequence"/>
</dbReference>
<name>A0AAD4H3Y7_9FUNG</name>
<accession>A0AAD4H3Y7</accession>
<reference evidence="1" key="1">
    <citation type="journal article" date="2020" name="Fungal Divers.">
        <title>Resolving the Mortierellaceae phylogeny through synthesis of multi-gene phylogenetics and phylogenomics.</title>
        <authorList>
            <person name="Vandepol N."/>
            <person name="Liber J."/>
            <person name="Desiro A."/>
            <person name="Na H."/>
            <person name="Kennedy M."/>
            <person name="Barry K."/>
            <person name="Grigoriev I.V."/>
            <person name="Miller A.N."/>
            <person name="O'Donnell K."/>
            <person name="Stajich J.E."/>
            <person name="Bonito G."/>
        </authorList>
    </citation>
    <scope>NUCLEOTIDE SEQUENCE</scope>
    <source>
        <strain evidence="1">NRRL 28262</strain>
    </source>
</reference>
<sequence>MSPDKALDKFVARLRNGDALELLNAHVLIGSKNDRLCMAMACKTEKEYRKGELHLVLGIGATTPSNPPMNNFNTSTLLATVSQLHMPDDERATLQAAIESSLAQLTTPAPVPHKPLKPTPFNGKVNAISSLNFIKSLEKYFVIVELPAVKWVPNAIGYLGD</sequence>